<protein>
    <submittedName>
        <fullName evidence="1">Uncharacterized protein</fullName>
    </submittedName>
</protein>
<gene>
    <name evidence="1" type="ORF">B0I21_104199</name>
</gene>
<reference evidence="1 2" key="1">
    <citation type="submission" date="2019-03" db="EMBL/GenBank/DDBJ databases">
        <title>Genomic Encyclopedia of Type Strains, Phase III (KMG-III): the genomes of soil and plant-associated and newly described type strains.</title>
        <authorList>
            <person name="Whitman W."/>
        </authorList>
    </citation>
    <scope>NUCLEOTIDE SEQUENCE [LARGE SCALE GENOMIC DNA]</scope>
    <source>
        <strain evidence="1 2">CGMCC 1.12801</strain>
    </source>
</reference>
<evidence type="ECO:0000313" key="1">
    <source>
        <dbReference type="EMBL" id="TDS13873.1"/>
    </source>
</evidence>
<accession>A0A4R7CZ26</accession>
<dbReference type="Proteomes" id="UP000294752">
    <property type="component" value="Unassembled WGS sequence"/>
</dbReference>
<keyword evidence="2" id="KW-1185">Reference proteome</keyword>
<dbReference type="EMBL" id="SNZV01000004">
    <property type="protein sequence ID" value="TDS13873.1"/>
    <property type="molecule type" value="Genomic_DNA"/>
</dbReference>
<dbReference type="AlphaFoldDB" id="A0A4R7CZ26"/>
<sequence length="37" mass="4386">MEADEVHFPRARRCQKVYSFVLNYQPGFWVSSTPLLL</sequence>
<proteinExistence type="predicted"/>
<comment type="caution">
    <text evidence="1">The sequence shown here is derived from an EMBL/GenBank/DDBJ whole genome shotgun (WGS) entry which is preliminary data.</text>
</comment>
<organism evidence="1 2">
    <name type="scientific">Sphingobacterium paludis</name>
    <dbReference type="NCBI Taxonomy" id="1476465"/>
    <lineage>
        <taxon>Bacteria</taxon>
        <taxon>Pseudomonadati</taxon>
        <taxon>Bacteroidota</taxon>
        <taxon>Sphingobacteriia</taxon>
        <taxon>Sphingobacteriales</taxon>
        <taxon>Sphingobacteriaceae</taxon>
        <taxon>Sphingobacterium</taxon>
    </lineage>
</organism>
<evidence type="ECO:0000313" key="2">
    <source>
        <dbReference type="Proteomes" id="UP000294752"/>
    </source>
</evidence>
<name>A0A4R7CZ26_9SPHI</name>